<gene>
    <name evidence="1" type="ORF">METZ01_LOCUS402836</name>
</gene>
<evidence type="ECO:0000313" key="1">
    <source>
        <dbReference type="EMBL" id="SVD49982.1"/>
    </source>
</evidence>
<reference evidence="1" key="1">
    <citation type="submission" date="2018-05" db="EMBL/GenBank/DDBJ databases">
        <authorList>
            <person name="Lanie J.A."/>
            <person name="Ng W.-L."/>
            <person name="Kazmierczak K.M."/>
            <person name="Andrzejewski T.M."/>
            <person name="Davidsen T.M."/>
            <person name="Wayne K.J."/>
            <person name="Tettelin H."/>
            <person name="Glass J.I."/>
            <person name="Rusch D."/>
            <person name="Podicherti R."/>
            <person name="Tsui H.-C.T."/>
            <person name="Winkler M.E."/>
        </authorList>
    </citation>
    <scope>NUCLEOTIDE SEQUENCE</scope>
</reference>
<accession>A0A382VU04</accession>
<dbReference type="AlphaFoldDB" id="A0A382VU04"/>
<protein>
    <submittedName>
        <fullName evidence="1">Uncharacterized protein</fullName>
    </submittedName>
</protein>
<dbReference type="EMBL" id="UINC01154604">
    <property type="protein sequence ID" value="SVD49982.1"/>
    <property type="molecule type" value="Genomic_DNA"/>
</dbReference>
<organism evidence="1">
    <name type="scientific">marine metagenome</name>
    <dbReference type="NCBI Taxonomy" id="408172"/>
    <lineage>
        <taxon>unclassified sequences</taxon>
        <taxon>metagenomes</taxon>
        <taxon>ecological metagenomes</taxon>
    </lineage>
</organism>
<sequence length="191" mass="21505">MKSKVIYIITSLSIIFASGGYDHGTSAGKGIIDISITLNPFNYFKQGQTYAIIGYGLTDRIDIHGYYSYIHDGADNYYGGVFYQFFDGKYLDLSTAIGVRSITGIADKHIFSPQLLYTIHLNKKNRIGGSFVSIKDNNKYLGTTIDIFVSRKFYESEKLEIDFTLGAFNPISWEPKGGKWHATYSIDIKIK</sequence>
<name>A0A382VU04_9ZZZZ</name>
<proteinExistence type="predicted"/>